<proteinExistence type="predicted"/>
<dbReference type="Proteomes" id="UP001233271">
    <property type="component" value="Chromosome 7a"/>
</dbReference>
<gene>
    <name evidence="2" type="ORF">CcaverHIS019_0702160</name>
</gene>
<dbReference type="EMBL" id="AP028218">
    <property type="protein sequence ID" value="BEI94644.1"/>
    <property type="molecule type" value="Genomic_DNA"/>
</dbReference>
<dbReference type="RefSeq" id="XP_060459909.1">
    <property type="nucleotide sequence ID" value="XM_060603635.1"/>
</dbReference>
<keyword evidence="1" id="KW-0812">Transmembrane</keyword>
<evidence type="ECO:0000313" key="3">
    <source>
        <dbReference type="Proteomes" id="UP001233271"/>
    </source>
</evidence>
<feature type="transmembrane region" description="Helical" evidence="1">
    <location>
        <begin position="64"/>
        <end position="88"/>
    </location>
</feature>
<sequence>MVIYIFLRTLIAFLGIIFFFIVILDAPEKAWFLDDREKLITRERLLSNLLSIDKNYFGWHQNRIGYLVGFYLVFPNAVSNIILLDNVITNVAGRTKKLFADAMFM</sequence>
<dbReference type="AlphaFoldDB" id="A0AA48L9Z2"/>
<keyword evidence="1" id="KW-1133">Transmembrane helix</keyword>
<dbReference type="GeneID" id="85498514"/>
<dbReference type="KEGG" id="ccac:CcaHIS019_0702160"/>
<evidence type="ECO:0000256" key="1">
    <source>
        <dbReference type="SAM" id="Phobius"/>
    </source>
</evidence>
<feature type="transmembrane region" description="Helical" evidence="1">
    <location>
        <begin position="5"/>
        <end position="24"/>
    </location>
</feature>
<keyword evidence="1" id="KW-0472">Membrane</keyword>
<organism evidence="2 3">
    <name type="scientific">Cutaneotrichosporon cavernicola</name>
    <dbReference type="NCBI Taxonomy" id="279322"/>
    <lineage>
        <taxon>Eukaryota</taxon>
        <taxon>Fungi</taxon>
        <taxon>Dikarya</taxon>
        <taxon>Basidiomycota</taxon>
        <taxon>Agaricomycotina</taxon>
        <taxon>Tremellomycetes</taxon>
        <taxon>Trichosporonales</taxon>
        <taxon>Trichosporonaceae</taxon>
        <taxon>Cutaneotrichosporon</taxon>
    </lineage>
</organism>
<name>A0AA48L9Z2_9TREE</name>
<reference evidence="2" key="1">
    <citation type="journal article" date="2023" name="BMC Genomics">
        <title>Chromosome-level genome assemblies of Cutaneotrichosporon spp. (Trichosporonales, Basidiomycota) reveal imbalanced evolution between nucleotide sequences and chromosome synteny.</title>
        <authorList>
            <person name="Kobayashi Y."/>
            <person name="Kayamori A."/>
            <person name="Aoki K."/>
            <person name="Shiwa Y."/>
            <person name="Matsutani M."/>
            <person name="Fujita N."/>
            <person name="Sugita T."/>
            <person name="Iwasaki W."/>
            <person name="Tanaka N."/>
            <person name="Takashima M."/>
        </authorList>
    </citation>
    <scope>NUCLEOTIDE SEQUENCE</scope>
    <source>
        <strain evidence="2">HIS019</strain>
    </source>
</reference>
<keyword evidence="3" id="KW-1185">Reference proteome</keyword>
<evidence type="ECO:0000313" key="2">
    <source>
        <dbReference type="EMBL" id="BEI94644.1"/>
    </source>
</evidence>
<accession>A0AA48L9Z2</accession>
<protein>
    <submittedName>
        <fullName evidence="2">Uncharacterized protein</fullName>
    </submittedName>
</protein>